<dbReference type="CDD" id="cd07895">
    <property type="entry name" value="Adenylation_mRNA_capping"/>
    <property type="match status" value="1"/>
</dbReference>
<keyword evidence="9" id="KW-1185">Reference proteome</keyword>
<dbReference type="Gene3D" id="3.20.100.10">
    <property type="entry name" value="mRNA triphosphatase Cet1-like"/>
    <property type="match status" value="1"/>
</dbReference>
<dbReference type="EC" id="3.6.1.74" evidence="3"/>
<dbReference type="InParanoid" id="G4YIC9"/>
<evidence type="ECO:0000256" key="3">
    <source>
        <dbReference type="ARBA" id="ARBA00035028"/>
    </source>
</evidence>
<dbReference type="SUPFAM" id="SSF56091">
    <property type="entry name" value="DNA ligase/mRNA capping enzyme, catalytic domain"/>
    <property type="match status" value="1"/>
</dbReference>
<dbReference type="InterPro" id="IPR004206">
    <property type="entry name" value="mRNA_triPase_Cet1"/>
</dbReference>
<dbReference type="GO" id="GO:0004651">
    <property type="term" value="F:polynucleotide 5'-phosphatase activity"/>
    <property type="evidence" value="ECO:0007669"/>
    <property type="project" value="InterPro"/>
</dbReference>
<dbReference type="FunFam" id="3.20.100.10:FF:000004">
    <property type="entry name" value="Uncharacterized protein"/>
    <property type="match status" value="1"/>
</dbReference>
<dbReference type="Proteomes" id="UP000002640">
    <property type="component" value="Unassembled WGS sequence"/>
</dbReference>
<dbReference type="PANTHER" id="PTHR10367">
    <property type="entry name" value="MRNA-CAPPING ENZYME"/>
    <property type="match status" value="1"/>
</dbReference>
<dbReference type="EMBL" id="JH159151">
    <property type="protein sequence ID" value="EGZ27512.1"/>
    <property type="molecule type" value="Genomic_DNA"/>
</dbReference>
<protein>
    <recommendedName>
        <fullName evidence="3">mRNA 5'-phosphatase</fullName>
        <ecNumber evidence="3">3.6.1.74</ecNumber>
    </recommendedName>
</protein>
<dbReference type="GeneID" id="20644617"/>
<feature type="domain" description="mRNA capping enzyme adenylation" evidence="6">
    <location>
        <begin position="506"/>
        <end position="704"/>
    </location>
</feature>
<dbReference type="SMR" id="G4YIC9"/>
<dbReference type="GO" id="GO:0005524">
    <property type="term" value="F:ATP binding"/>
    <property type="evidence" value="ECO:0007669"/>
    <property type="project" value="InterPro"/>
</dbReference>
<dbReference type="Pfam" id="PF02940">
    <property type="entry name" value="mRNA_triPase"/>
    <property type="match status" value="1"/>
</dbReference>
<name>G4YIC9_PHYSP</name>
<dbReference type="AlphaFoldDB" id="G4YIC9"/>
<dbReference type="SUPFAM" id="SSF55154">
    <property type="entry name" value="CYTH-like phosphatases"/>
    <property type="match status" value="1"/>
</dbReference>
<dbReference type="InterPro" id="IPR037009">
    <property type="entry name" value="mRNA_triPase_Cet1_sf"/>
</dbReference>
<evidence type="ECO:0000259" key="7">
    <source>
        <dbReference type="Pfam" id="PF02940"/>
    </source>
</evidence>
<dbReference type="InterPro" id="IPR012340">
    <property type="entry name" value="NA-bd_OB-fold"/>
</dbReference>
<dbReference type="RefSeq" id="XP_009514787.1">
    <property type="nucleotide sequence ID" value="XM_009516492.1"/>
</dbReference>
<evidence type="ECO:0000259" key="6">
    <source>
        <dbReference type="Pfam" id="PF01331"/>
    </source>
</evidence>
<accession>G4YIC9</accession>
<organism evidence="8 9">
    <name type="scientific">Phytophthora sojae (strain P6497)</name>
    <name type="common">Soybean stem and root rot agent</name>
    <name type="synonym">Phytophthora megasperma f. sp. glycines</name>
    <dbReference type="NCBI Taxonomy" id="1094619"/>
    <lineage>
        <taxon>Eukaryota</taxon>
        <taxon>Sar</taxon>
        <taxon>Stramenopiles</taxon>
        <taxon>Oomycota</taxon>
        <taxon>Peronosporomycetes</taxon>
        <taxon>Peronosporales</taxon>
        <taxon>Peronosporaceae</taxon>
        <taxon>Phytophthora</taxon>
    </lineage>
</organism>
<evidence type="ECO:0000256" key="2">
    <source>
        <dbReference type="ARBA" id="ARBA00022801"/>
    </source>
</evidence>
<proteinExistence type="predicted"/>
<keyword evidence="1" id="KW-0507">mRNA processing</keyword>
<dbReference type="GO" id="GO:0140818">
    <property type="term" value="F:mRNA 5'-triphosphate monophosphatase activity"/>
    <property type="evidence" value="ECO:0007669"/>
    <property type="project" value="UniProtKB-EC"/>
</dbReference>
<dbReference type="GO" id="GO:0006370">
    <property type="term" value="P:7-methylguanosine mRNA capping"/>
    <property type="evidence" value="ECO:0007669"/>
    <property type="project" value="InterPro"/>
</dbReference>
<dbReference type="FunFam" id="3.30.470.30:FF:000025">
    <property type="entry name" value="Mrna capping"/>
    <property type="match status" value="1"/>
</dbReference>
<evidence type="ECO:0000256" key="5">
    <source>
        <dbReference type="ARBA" id="ARBA00047740"/>
    </source>
</evidence>
<evidence type="ECO:0000313" key="8">
    <source>
        <dbReference type="EMBL" id="EGZ27512.1"/>
    </source>
</evidence>
<dbReference type="GO" id="GO:0004484">
    <property type="term" value="F:mRNA guanylyltransferase activity"/>
    <property type="evidence" value="ECO:0007669"/>
    <property type="project" value="UniProtKB-EC"/>
</dbReference>
<comment type="catalytic activity">
    <reaction evidence="5">
        <text>a 5'-end triphospho-ribonucleoside in mRNA + H2O = a 5'-end diphospho-ribonucleoside in mRNA + phosphate + H(+)</text>
        <dbReference type="Rhea" id="RHEA:67004"/>
        <dbReference type="Rhea" id="RHEA-COMP:17164"/>
        <dbReference type="Rhea" id="RHEA-COMP:17165"/>
        <dbReference type="ChEBI" id="CHEBI:15377"/>
        <dbReference type="ChEBI" id="CHEBI:15378"/>
        <dbReference type="ChEBI" id="CHEBI:43474"/>
        <dbReference type="ChEBI" id="CHEBI:167616"/>
        <dbReference type="ChEBI" id="CHEBI:167618"/>
        <dbReference type="EC" id="3.6.1.74"/>
    </reaction>
    <physiologicalReaction direction="left-to-right" evidence="5">
        <dbReference type="Rhea" id="RHEA:67005"/>
    </physiologicalReaction>
</comment>
<feature type="domain" description="mRNA triphosphatase Cet1-like" evidence="7">
    <location>
        <begin position="236"/>
        <end position="431"/>
    </location>
</feature>
<dbReference type="Gene3D" id="3.30.470.30">
    <property type="entry name" value="DNA ligase/mRNA capping enzyme"/>
    <property type="match status" value="1"/>
</dbReference>
<dbReference type="PANTHER" id="PTHR10367:SF17">
    <property type="entry name" value="MRNA-CAPPING ENZYME"/>
    <property type="match status" value="1"/>
</dbReference>
<evidence type="ECO:0000256" key="1">
    <source>
        <dbReference type="ARBA" id="ARBA00022664"/>
    </source>
</evidence>
<dbReference type="Gene3D" id="2.40.50.140">
    <property type="entry name" value="Nucleic acid-binding proteins"/>
    <property type="match status" value="1"/>
</dbReference>
<dbReference type="Pfam" id="PF01331">
    <property type="entry name" value="mRNA_cap_enzyme"/>
    <property type="match status" value="1"/>
</dbReference>
<sequence length="839" mass="94331">MFFFNSRIISSSGGTYGDNSDLNVAELKAIMKNLIIHDRPQKTQAAVWATDLDKSTKKQFQSPFDSAPYTLQPGSSIRNFNVRIGSTQVFDISHDYDFHHFTNEIAKISSINGDLTPELVNGLLDYQTWSLTNRMLIADVSRLTERDVPQAIQIQVALPRSSAAMSKRAHSKISSGGVLNSMLSSLSRTNESALTAKKAEAQVAKLTAGRGQTIAVDDNSAAPDAAIAQFLQDMRALIDEKGFGANVEVELRLGRITSCLQEARCRPSQEGVDAAVVLSDAQMKAVGAKFVPGVAELDYKGFVRGVEGMLRGDAYSEHKEKQVVHNMAQSKRVVQDVDPQSNMRGKPMVQVKERLGSIDIFMPHCQYDCRVSISCEFPMRELEGDMSEMPAAENIRHKDRVSAVGRDLRVDLTKVLEESTNKKSYEVEVELSEPAVNGWLSQPDENGQSWKSAIETSSLLWKMVKYFMPNSGQAFKRHWDFPGATEVQNAYQGRLGIRGKFSGTMPVGFARWHIPLVQSREYFVSEKTDGVRYFLVVAGGTTVLVDRSNSPFAASGLDLLKLVLPEGTVLDGELVFHQKDKRYVFIAFDIIATGPSAEDSHVDKPFVERLRILNDFLSEEGPYASGIRNLDINRHAIMLILRKKWVPHRHIMEVFRQIQRVQKRDHSMARIYSDDKRVHYTDGVVFCPNTKYVTNTHQEYLKWKWSDLITVDFMATLNQAGDGVQLSCGGPRNTHIELDSIVRLDPKDVPIVEKLVSRTPNRQAVLEFAFNADKGLWNYKCARPDKDCANYIRTVLGSLVNMAEGISEEELQYRLTNPNGQEWNSHMKRMRRSLLEQHK</sequence>
<dbReference type="InterPro" id="IPR001339">
    <property type="entry name" value="mRNA_cap_enzyme_adenylation"/>
</dbReference>
<dbReference type="KEGG" id="psoj:PHYSODRAFT_321313"/>
<dbReference type="InterPro" id="IPR051029">
    <property type="entry name" value="mRNA_Capping_Enz/RNA_Phosphat"/>
</dbReference>
<dbReference type="SUPFAM" id="SSF50249">
    <property type="entry name" value="Nucleic acid-binding proteins"/>
    <property type="match status" value="1"/>
</dbReference>
<dbReference type="InterPro" id="IPR033469">
    <property type="entry name" value="CYTH-like_dom_sf"/>
</dbReference>
<dbReference type="OMA" id="GTMPVGF"/>
<dbReference type="STRING" id="1094619.G4YIC9"/>
<keyword evidence="2" id="KW-0378">Hydrolase</keyword>
<evidence type="ECO:0000256" key="4">
    <source>
        <dbReference type="ARBA" id="ARBA00044624"/>
    </source>
</evidence>
<reference evidence="8 9" key="1">
    <citation type="journal article" date="2006" name="Science">
        <title>Phytophthora genome sequences uncover evolutionary origins and mechanisms of pathogenesis.</title>
        <authorList>
            <person name="Tyler B.M."/>
            <person name="Tripathy S."/>
            <person name="Zhang X."/>
            <person name="Dehal P."/>
            <person name="Jiang R.H."/>
            <person name="Aerts A."/>
            <person name="Arredondo F.D."/>
            <person name="Baxter L."/>
            <person name="Bensasson D."/>
            <person name="Beynon J.L."/>
            <person name="Chapman J."/>
            <person name="Damasceno C.M."/>
            <person name="Dorrance A.E."/>
            <person name="Dou D."/>
            <person name="Dickerman A.W."/>
            <person name="Dubchak I.L."/>
            <person name="Garbelotto M."/>
            <person name="Gijzen M."/>
            <person name="Gordon S.G."/>
            <person name="Govers F."/>
            <person name="Grunwald N.J."/>
            <person name="Huang W."/>
            <person name="Ivors K.L."/>
            <person name="Jones R.W."/>
            <person name="Kamoun S."/>
            <person name="Krampis K."/>
            <person name="Lamour K.H."/>
            <person name="Lee M.K."/>
            <person name="McDonald W.H."/>
            <person name="Medina M."/>
            <person name="Meijer H.J."/>
            <person name="Nordberg E.K."/>
            <person name="Maclean D.J."/>
            <person name="Ospina-Giraldo M.D."/>
            <person name="Morris P.F."/>
            <person name="Phuntumart V."/>
            <person name="Putnam N.H."/>
            <person name="Rash S."/>
            <person name="Rose J.K."/>
            <person name="Sakihama Y."/>
            <person name="Salamov A.A."/>
            <person name="Savidor A."/>
            <person name="Scheuring C.F."/>
            <person name="Smith B.M."/>
            <person name="Sobral B.W."/>
            <person name="Terry A."/>
            <person name="Torto-Alalibo T.A."/>
            <person name="Win J."/>
            <person name="Xu Z."/>
            <person name="Zhang H."/>
            <person name="Grigoriev I.V."/>
            <person name="Rokhsar D.S."/>
            <person name="Boore J.L."/>
        </authorList>
    </citation>
    <scope>NUCLEOTIDE SEQUENCE [LARGE SCALE GENOMIC DNA]</scope>
    <source>
        <strain evidence="8 9">P6497</strain>
    </source>
</reference>
<evidence type="ECO:0000313" key="9">
    <source>
        <dbReference type="Proteomes" id="UP000002640"/>
    </source>
</evidence>
<comment type="catalytic activity">
    <reaction evidence="4">
        <text>a 5'-end diphospho-ribonucleoside in mRNA + GTP + H(+) = a 5'-end (5'-triphosphoguanosine)-ribonucleoside in mRNA + diphosphate</text>
        <dbReference type="Rhea" id="RHEA:67012"/>
        <dbReference type="Rhea" id="RHEA-COMP:17165"/>
        <dbReference type="Rhea" id="RHEA-COMP:17166"/>
        <dbReference type="ChEBI" id="CHEBI:15378"/>
        <dbReference type="ChEBI" id="CHEBI:33019"/>
        <dbReference type="ChEBI" id="CHEBI:37565"/>
        <dbReference type="ChEBI" id="CHEBI:167616"/>
        <dbReference type="ChEBI" id="CHEBI:167617"/>
        <dbReference type="EC" id="2.7.7.50"/>
    </reaction>
    <physiologicalReaction direction="left-to-right" evidence="4">
        <dbReference type="Rhea" id="RHEA:67013"/>
    </physiologicalReaction>
</comment>
<gene>
    <name evidence="8" type="ORF">PHYSODRAFT_321313</name>
</gene>
<dbReference type="CDD" id="cd07470">
    <property type="entry name" value="CYTH-like_mRNA_RTPase"/>
    <property type="match status" value="1"/>
</dbReference>